<dbReference type="PANTHER" id="PTHR35866:SF1">
    <property type="entry name" value="YKGJ FAMILY CYSTEINE CLUSTER PROTEIN"/>
    <property type="match status" value="1"/>
</dbReference>
<dbReference type="HOGENOM" id="CLU_125010_1_0_7"/>
<dbReference type="RefSeq" id="WP_013553758.1">
    <property type="nucleotide sequence ID" value="NC_014935.1"/>
</dbReference>
<dbReference type="Pfam" id="PF03692">
    <property type="entry name" value="CxxCxxCC"/>
    <property type="match status" value="1"/>
</dbReference>
<dbReference type="KEGG" id="nsa:Nitsa_0800"/>
<reference evidence="2" key="2">
    <citation type="submission" date="2011-01" db="EMBL/GenBank/DDBJ databases">
        <title>The complete genome of Nitratifractor salsuginis DSM 16511.</title>
        <authorList>
            <consortium name="US DOE Joint Genome Institute (JGI-PGF)"/>
            <person name="Lucas S."/>
            <person name="Copeland A."/>
            <person name="Lapidus A."/>
            <person name="Bruce D."/>
            <person name="Goodwin L."/>
            <person name="Pitluck S."/>
            <person name="Kyrpides N."/>
            <person name="Mavromatis K."/>
            <person name="Ivanova N."/>
            <person name="Mikhailova N."/>
            <person name="Zeytun A."/>
            <person name="Detter J.C."/>
            <person name="Tapia R."/>
            <person name="Han C."/>
            <person name="Land M."/>
            <person name="Hauser L."/>
            <person name="Markowitz V."/>
            <person name="Cheng J.-F."/>
            <person name="Hugenholtz P."/>
            <person name="Woyke T."/>
            <person name="Wu D."/>
            <person name="Tindall B."/>
            <person name="Schuetze A."/>
            <person name="Brambilla E."/>
            <person name="Klenk H.-P."/>
            <person name="Eisen J.A."/>
        </authorList>
    </citation>
    <scope>NUCLEOTIDE SEQUENCE [LARGE SCALE GENOMIC DNA]</scope>
    <source>
        <strain evidence="2">DSM 16511 / JCM 12458 / E9I37-1</strain>
    </source>
</reference>
<reference evidence="1 2" key="1">
    <citation type="journal article" date="2011" name="Stand. Genomic Sci.">
        <title>Complete genome sequence of Nitratifractor salsuginis type strain (E9I37-1).</title>
        <authorList>
            <person name="Anderson I."/>
            <person name="Sikorski J."/>
            <person name="Zeytun A."/>
            <person name="Nolan M."/>
            <person name="Lapidus A."/>
            <person name="Lucas S."/>
            <person name="Hammon N."/>
            <person name="Deshpande S."/>
            <person name="Cheng J.F."/>
            <person name="Tapia R."/>
            <person name="Han C."/>
            <person name="Goodwin L."/>
            <person name="Pitluck S."/>
            <person name="Liolios K."/>
            <person name="Pagani I."/>
            <person name="Ivanova N."/>
            <person name="Huntemann M."/>
            <person name="Mavromatis K."/>
            <person name="Ovchinikova G."/>
            <person name="Pati A."/>
            <person name="Chen A."/>
            <person name="Palaniappan K."/>
            <person name="Land M."/>
            <person name="Hauser L."/>
            <person name="Brambilla E.M."/>
            <person name="Ngatchou-Djao O.D."/>
            <person name="Rohde M."/>
            <person name="Tindall B.J."/>
            <person name="Goker M."/>
            <person name="Detter J.C."/>
            <person name="Woyke T."/>
            <person name="Bristow J."/>
            <person name="Eisen J.A."/>
            <person name="Markowitz V."/>
            <person name="Hugenholtz P."/>
            <person name="Klenk H.P."/>
            <person name="Kyrpides N.C."/>
        </authorList>
    </citation>
    <scope>NUCLEOTIDE SEQUENCE [LARGE SCALE GENOMIC DNA]</scope>
    <source>
        <strain evidence="2">DSM 16511 / JCM 12458 / E9I37-1</strain>
    </source>
</reference>
<dbReference type="AlphaFoldDB" id="E6X2C9"/>
<organism evidence="1 2">
    <name type="scientific">Nitratifractor salsuginis (strain DSM 16511 / JCM 12458 / E9I37-1)</name>
    <dbReference type="NCBI Taxonomy" id="749222"/>
    <lineage>
        <taxon>Bacteria</taxon>
        <taxon>Pseudomonadati</taxon>
        <taxon>Campylobacterota</taxon>
        <taxon>Epsilonproteobacteria</taxon>
        <taxon>Campylobacterales</taxon>
        <taxon>Sulfurovaceae</taxon>
        <taxon>Nitratifractor</taxon>
    </lineage>
</organism>
<dbReference type="OrthoDB" id="9810361at2"/>
<dbReference type="Proteomes" id="UP000008633">
    <property type="component" value="Chromosome"/>
</dbReference>
<protein>
    <recommendedName>
        <fullName evidence="3">YkgJ family cysteine cluster protein</fullName>
    </recommendedName>
</protein>
<dbReference type="eggNOG" id="COG0727">
    <property type="taxonomic scope" value="Bacteria"/>
</dbReference>
<evidence type="ECO:0000313" key="2">
    <source>
        <dbReference type="Proteomes" id="UP000008633"/>
    </source>
</evidence>
<dbReference type="EMBL" id="CP002452">
    <property type="protein sequence ID" value="ADV46064.1"/>
    <property type="molecule type" value="Genomic_DNA"/>
</dbReference>
<sequence length="133" mass="15405">MSEATQGERLPIMEMAGYDFRFDPNACAACEGACCRGESGYIWMKYPEIEAMAEYLGMELEAFAGSYLRKVGHRYSLTEKKLGEGDYACIFFDEEKKRCSVYPVRPRQCRTFPFWEQFKGDEEEVRRECPGIL</sequence>
<name>E6X2C9_NITSE</name>
<evidence type="ECO:0000313" key="1">
    <source>
        <dbReference type="EMBL" id="ADV46064.1"/>
    </source>
</evidence>
<gene>
    <name evidence="1" type="ordered locus">Nitsa_0800</name>
</gene>
<dbReference type="PANTHER" id="PTHR35866">
    <property type="entry name" value="PUTATIVE-RELATED"/>
    <property type="match status" value="1"/>
</dbReference>
<keyword evidence="2" id="KW-1185">Reference proteome</keyword>
<proteinExistence type="predicted"/>
<evidence type="ECO:0008006" key="3">
    <source>
        <dbReference type="Google" id="ProtNLM"/>
    </source>
</evidence>
<dbReference type="STRING" id="749222.Nitsa_0800"/>
<accession>E6X2C9</accession>
<dbReference type="InterPro" id="IPR005358">
    <property type="entry name" value="Puta_zinc/iron-chelating_dom"/>
</dbReference>